<feature type="transmembrane region" description="Helical" evidence="3">
    <location>
        <begin position="300"/>
        <end position="321"/>
    </location>
</feature>
<dbReference type="Pfam" id="PF07690">
    <property type="entry name" value="MFS_1"/>
    <property type="match status" value="1"/>
</dbReference>
<comment type="subcellular location">
    <subcellularLocation>
        <location evidence="1">Membrane</location>
        <topology evidence="1">Multi-pass membrane protein</topology>
    </subcellularLocation>
</comment>
<dbReference type="PANTHER" id="PTHR11360:SF130">
    <property type="entry name" value="MAJOR FACILITATOR SUPERFAMILY (MFS) PROFILE DOMAIN-CONTAINING PROTEIN-RELATED"/>
    <property type="match status" value="1"/>
</dbReference>
<feature type="transmembrane region" description="Helical" evidence="3">
    <location>
        <begin position="390"/>
        <end position="412"/>
    </location>
</feature>
<protein>
    <submittedName>
        <fullName evidence="4">Riboflavin transporter MCH5</fullName>
    </submittedName>
</protein>
<evidence type="ECO:0000256" key="3">
    <source>
        <dbReference type="SAM" id="Phobius"/>
    </source>
</evidence>
<evidence type="ECO:0000313" key="4">
    <source>
        <dbReference type="EMBL" id="KUI73025.1"/>
    </source>
</evidence>
<sequence>MSDIKDLEKALSKLDADGTTASPAGLQVSVREIPECPTPAKSELDDPIKPELEDPAPDGGLAAWLQVLNNVLINCMAWGYPAAFGVFQLYYTETLNLDSSDVSWIGSFQIFLCFAMCAPSGRLADAGYSRETTIVGSVFLVLGTFMTSLCTKYWQIFLAQGVCTGIGIGLIYMPAIVVMTAYFSKRQAIAMGLGGTGTSIGSALFPAVVQYLIPAVGFAWAVRCLAFLFLLMSITSVMLIKPRLPPRNGGSIFELEAFKEASYVLYTVGTFFIFFALYFTSFYVQTYATEFLGFTDSTSVVLAIVLSAVGVPARGFAGFAADFLIGPMNVYIISTVLLGIVTITWIAVSSSAGMYAFVVCWGLANGCLQAAFGGSLAGLTKDPTKMGTRYGMVCTLLAIATLAGPPTAGAIIESSGGRYLPAQIWAAVVTLLGAVTVAVGRWWVTGWNAFVKI</sequence>
<feature type="transmembrane region" description="Helical" evidence="3">
    <location>
        <begin position="328"/>
        <end position="348"/>
    </location>
</feature>
<feature type="transmembrane region" description="Helical" evidence="3">
    <location>
        <begin position="219"/>
        <end position="240"/>
    </location>
</feature>
<feature type="transmembrane region" description="Helical" evidence="3">
    <location>
        <begin position="261"/>
        <end position="280"/>
    </location>
</feature>
<dbReference type="InterPro" id="IPR011701">
    <property type="entry name" value="MFS"/>
</dbReference>
<name>A0A194WA87_CYTMA</name>
<dbReference type="InterPro" id="IPR050327">
    <property type="entry name" value="Proton-linked_MCT"/>
</dbReference>
<dbReference type="EMBL" id="CM003106">
    <property type="protein sequence ID" value="KUI73025.1"/>
    <property type="molecule type" value="Genomic_DNA"/>
</dbReference>
<feature type="transmembrane region" description="Helical" evidence="3">
    <location>
        <begin position="166"/>
        <end position="183"/>
    </location>
</feature>
<dbReference type="SUPFAM" id="SSF103473">
    <property type="entry name" value="MFS general substrate transporter"/>
    <property type="match status" value="1"/>
</dbReference>
<dbReference type="GO" id="GO:0016020">
    <property type="term" value="C:membrane"/>
    <property type="evidence" value="ECO:0007669"/>
    <property type="project" value="UniProtKB-SubCell"/>
</dbReference>
<dbReference type="SMR" id="A0A194WA87"/>
<dbReference type="OrthoDB" id="2213137at2759"/>
<dbReference type="InterPro" id="IPR036259">
    <property type="entry name" value="MFS_trans_sf"/>
</dbReference>
<accession>A0A194WA87</accession>
<evidence type="ECO:0000313" key="5">
    <source>
        <dbReference type="Proteomes" id="UP000078559"/>
    </source>
</evidence>
<reference evidence="4" key="1">
    <citation type="submission" date="2014-12" db="EMBL/GenBank/DDBJ databases">
        <title>Genome Sequence of Valsa Canker Pathogens Uncovers a Specific Adaption of Colonization on Woody Bark.</title>
        <authorList>
            <person name="Yin Z."/>
            <person name="Liu H."/>
            <person name="Gao X."/>
            <person name="Li Z."/>
            <person name="Song N."/>
            <person name="Ke X."/>
            <person name="Dai Q."/>
            <person name="Wu Y."/>
            <person name="Sun Y."/>
            <person name="Xu J.-R."/>
            <person name="Kang Z.K."/>
            <person name="Wang L."/>
            <person name="Huang L."/>
        </authorList>
    </citation>
    <scope>NUCLEOTIDE SEQUENCE [LARGE SCALE GENOMIC DNA]</scope>
    <source>
        <strain evidence="4">03-8</strain>
    </source>
</reference>
<gene>
    <name evidence="4" type="ORF">VM1G_08177</name>
</gene>
<dbReference type="PANTHER" id="PTHR11360">
    <property type="entry name" value="MONOCARBOXYLATE TRANSPORTER"/>
    <property type="match status" value="1"/>
</dbReference>
<comment type="similarity">
    <text evidence="2">Belongs to the major facilitator superfamily. Monocarboxylate porter (TC 2.A.1.13) family.</text>
</comment>
<feature type="transmembrane region" description="Helical" evidence="3">
    <location>
        <begin position="102"/>
        <end position="121"/>
    </location>
</feature>
<dbReference type="Proteomes" id="UP000078559">
    <property type="component" value="Chromosome 9"/>
</dbReference>
<keyword evidence="3" id="KW-0812">Transmembrane</keyword>
<dbReference type="Gene3D" id="1.20.1250.20">
    <property type="entry name" value="MFS general substrate transporter like domains"/>
    <property type="match status" value="1"/>
</dbReference>
<proteinExistence type="inferred from homology"/>
<organism evidence="4 5">
    <name type="scientific">Cytospora mali</name>
    <name type="common">Apple Valsa canker fungus</name>
    <name type="synonym">Valsa mali</name>
    <dbReference type="NCBI Taxonomy" id="578113"/>
    <lineage>
        <taxon>Eukaryota</taxon>
        <taxon>Fungi</taxon>
        <taxon>Dikarya</taxon>
        <taxon>Ascomycota</taxon>
        <taxon>Pezizomycotina</taxon>
        <taxon>Sordariomycetes</taxon>
        <taxon>Sordariomycetidae</taxon>
        <taxon>Diaporthales</taxon>
        <taxon>Cytosporaceae</taxon>
        <taxon>Cytospora</taxon>
    </lineage>
</organism>
<keyword evidence="5" id="KW-1185">Reference proteome</keyword>
<feature type="transmembrane region" description="Helical" evidence="3">
    <location>
        <begin position="133"/>
        <end position="154"/>
    </location>
</feature>
<keyword evidence="3" id="KW-1133">Transmembrane helix</keyword>
<dbReference type="AlphaFoldDB" id="A0A194WA87"/>
<feature type="transmembrane region" description="Helical" evidence="3">
    <location>
        <begin position="71"/>
        <end position="90"/>
    </location>
</feature>
<dbReference type="GO" id="GO:0022857">
    <property type="term" value="F:transmembrane transporter activity"/>
    <property type="evidence" value="ECO:0007669"/>
    <property type="project" value="InterPro"/>
</dbReference>
<keyword evidence="3" id="KW-0472">Membrane</keyword>
<evidence type="ECO:0000256" key="1">
    <source>
        <dbReference type="ARBA" id="ARBA00004141"/>
    </source>
</evidence>
<evidence type="ECO:0000256" key="2">
    <source>
        <dbReference type="ARBA" id="ARBA00006727"/>
    </source>
</evidence>
<feature type="transmembrane region" description="Helical" evidence="3">
    <location>
        <begin position="190"/>
        <end position="213"/>
    </location>
</feature>
<feature type="transmembrane region" description="Helical" evidence="3">
    <location>
        <begin position="424"/>
        <end position="444"/>
    </location>
</feature>
<feature type="transmembrane region" description="Helical" evidence="3">
    <location>
        <begin position="354"/>
        <end position="378"/>
    </location>
</feature>